<dbReference type="PANTHER" id="PTHR31429:SF91">
    <property type="entry name" value="WRKY DOMAIN-CONTAINING PROTEIN"/>
    <property type="match status" value="1"/>
</dbReference>
<dbReference type="Proteomes" id="UP000015105">
    <property type="component" value="Chromosome 7D"/>
</dbReference>
<organism evidence="10 11">
    <name type="scientific">Aegilops tauschii subsp. strangulata</name>
    <name type="common">Goatgrass</name>
    <dbReference type="NCBI Taxonomy" id="200361"/>
    <lineage>
        <taxon>Eukaryota</taxon>
        <taxon>Viridiplantae</taxon>
        <taxon>Streptophyta</taxon>
        <taxon>Embryophyta</taxon>
        <taxon>Tracheophyta</taxon>
        <taxon>Spermatophyta</taxon>
        <taxon>Magnoliopsida</taxon>
        <taxon>Liliopsida</taxon>
        <taxon>Poales</taxon>
        <taxon>Poaceae</taxon>
        <taxon>BOP clade</taxon>
        <taxon>Pooideae</taxon>
        <taxon>Triticodae</taxon>
        <taxon>Triticeae</taxon>
        <taxon>Triticinae</taxon>
        <taxon>Aegilops</taxon>
    </lineage>
</organism>
<proteinExistence type="inferred from homology"/>
<feature type="compositionally biased region" description="Polar residues" evidence="8">
    <location>
        <begin position="334"/>
        <end position="346"/>
    </location>
</feature>
<dbReference type="FunFam" id="2.20.25.80:FF:000008">
    <property type="entry name" value="WRKY transcription factor 40"/>
    <property type="match status" value="1"/>
</dbReference>
<evidence type="ECO:0000256" key="6">
    <source>
        <dbReference type="ARBA" id="ARBA00023163"/>
    </source>
</evidence>
<evidence type="ECO:0000256" key="1">
    <source>
        <dbReference type="ARBA" id="ARBA00004123"/>
    </source>
</evidence>
<dbReference type="Pfam" id="PF03106">
    <property type="entry name" value="WRKY"/>
    <property type="match status" value="1"/>
</dbReference>
<evidence type="ECO:0000256" key="4">
    <source>
        <dbReference type="ARBA" id="ARBA00023054"/>
    </source>
</evidence>
<keyword evidence="6" id="KW-0804">Transcription</keyword>
<feature type="compositionally biased region" description="Low complexity" evidence="8">
    <location>
        <begin position="154"/>
        <end position="166"/>
    </location>
</feature>
<evidence type="ECO:0000313" key="10">
    <source>
        <dbReference type="EnsemblPlants" id="AET7Gv21246600.1"/>
    </source>
</evidence>
<dbReference type="SUPFAM" id="SSF118290">
    <property type="entry name" value="WRKY DNA-binding domain"/>
    <property type="match status" value="1"/>
</dbReference>
<name>A0A453T546_AEGTS</name>
<dbReference type="GO" id="GO:0005634">
    <property type="term" value="C:nucleus"/>
    <property type="evidence" value="ECO:0007669"/>
    <property type="project" value="UniProtKB-SubCell"/>
</dbReference>
<evidence type="ECO:0000259" key="9">
    <source>
        <dbReference type="PROSITE" id="PS50811"/>
    </source>
</evidence>
<feature type="domain" description="WRKY" evidence="9">
    <location>
        <begin position="242"/>
        <end position="308"/>
    </location>
</feature>
<dbReference type="InterPro" id="IPR003657">
    <property type="entry name" value="WRKY_dom"/>
</dbReference>
<dbReference type="GO" id="GO:0003700">
    <property type="term" value="F:DNA-binding transcription factor activity"/>
    <property type="evidence" value="ECO:0007669"/>
    <property type="project" value="InterPro"/>
</dbReference>
<dbReference type="GO" id="GO:0051707">
    <property type="term" value="P:response to other organism"/>
    <property type="evidence" value="ECO:0007669"/>
    <property type="project" value="UniProtKB-ARBA"/>
</dbReference>
<dbReference type="STRING" id="200361.A0A453T546"/>
<dbReference type="InterPro" id="IPR044810">
    <property type="entry name" value="WRKY_plant"/>
</dbReference>
<keyword evidence="5" id="KW-0238">DNA-binding</keyword>
<evidence type="ECO:0000256" key="7">
    <source>
        <dbReference type="ARBA" id="ARBA00023242"/>
    </source>
</evidence>
<sequence>HPPVSPPLYKSMSARLLQATTTSLAHARLASGSSSSTSSSAAACVPIDPFPFLSYCEFKEDMDEQWMIGQTSLSLGLNVGGPRRAPPVTRDLVEEDFMSSKKNHEAEALVAELRRVGEENRRLSDMLRALVAKYADLQGKVSGMMAAANNHHQSSTTSEGGSSASATRKRPRSGSLDTTSRNPSPPLAAAGSSGRFAVSVTVGPEQAECTPVHEPCNSKRVRDDEVKASRVSKLYVHADPSDLSLVVKDGYQWRKYGQKVTKDNPCPRAYFRCSFAPSCPVKKKVQRSAEDKTVLVATYDGDHNHAPPPKQQGSGGRKSGDAAAVRVSPAPALVQQQQKQEASTAEQVADRKNLVEQMAATLTRDPGFKAALASALSGRIPVA</sequence>
<evidence type="ECO:0000313" key="11">
    <source>
        <dbReference type="Proteomes" id="UP000015105"/>
    </source>
</evidence>
<dbReference type="Gene3D" id="2.20.25.80">
    <property type="entry name" value="WRKY domain"/>
    <property type="match status" value="1"/>
</dbReference>
<reference evidence="10" key="5">
    <citation type="journal article" date="2021" name="G3 (Bethesda)">
        <title>Aegilops tauschii genome assembly Aet v5.0 features greater sequence contiguity and improved annotation.</title>
        <authorList>
            <person name="Wang L."/>
            <person name="Zhu T."/>
            <person name="Rodriguez J.C."/>
            <person name="Deal K.R."/>
            <person name="Dubcovsky J."/>
            <person name="McGuire P.E."/>
            <person name="Lux T."/>
            <person name="Spannagl M."/>
            <person name="Mayer K.F.X."/>
            <person name="Baldrich P."/>
            <person name="Meyers B.C."/>
            <person name="Huo N."/>
            <person name="Gu Y.Q."/>
            <person name="Zhou H."/>
            <person name="Devos K.M."/>
            <person name="Bennetzen J.L."/>
            <person name="Unver T."/>
            <person name="Budak H."/>
            <person name="Gulick P.J."/>
            <person name="Galiba G."/>
            <person name="Kalapos B."/>
            <person name="Nelson D.R."/>
            <person name="Li P."/>
            <person name="You F.M."/>
            <person name="Luo M.C."/>
            <person name="Dvorak J."/>
        </authorList>
    </citation>
    <scope>NUCLEOTIDE SEQUENCE [LARGE SCALE GENOMIC DNA]</scope>
    <source>
        <strain evidence="10">cv. AL8/78</strain>
    </source>
</reference>
<feature type="region of interest" description="Disordered" evidence="8">
    <location>
        <begin position="299"/>
        <end position="349"/>
    </location>
</feature>
<keyword evidence="11" id="KW-1185">Reference proteome</keyword>
<dbReference type="SMART" id="SM00774">
    <property type="entry name" value="WRKY"/>
    <property type="match status" value="1"/>
</dbReference>
<comment type="similarity">
    <text evidence="2">Belongs to the WRKY group II-a family.</text>
</comment>
<reference evidence="10" key="3">
    <citation type="journal article" date="2017" name="Nature">
        <title>Genome sequence of the progenitor of the wheat D genome Aegilops tauschii.</title>
        <authorList>
            <person name="Luo M.C."/>
            <person name="Gu Y.Q."/>
            <person name="Puiu D."/>
            <person name="Wang H."/>
            <person name="Twardziok S.O."/>
            <person name="Deal K.R."/>
            <person name="Huo N."/>
            <person name="Zhu T."/>
            <person name="Wang L."/>
            <person name="Wang Y."/>
            <person name="McGuire P.E."/>
            <person name="Liu S."/>
            <person name="Long H."/>
            <person name="Ramasamy R.K."/>
            <person name="Rodriguez J.C."/>
            <person name="Van S.L."/>
            <person name="Yuan L."/>
            <person name="Wang Z."/>
            <person name="Xia Z."/>
            <person name="Xiao L."/>
            <person name="Anderson O.D."/>
            <person name="Ouyang S."/>
            <person name="Liang Y."/>
            <person name="Zimin A.V."/>
            <person name="Pertea G."/>
            <person name="Qi P."/>
            <person name="Bennetzen J.L."/>
            <person name="Dai X."/>
            <person name="Dawson M.W."/>
            <person name="Muller H.G."/>
            <person name="Kugler K."/>
            <person name="Rivarola-Duarte L."/>
            <person name="Spannagl M."/>
            <person name="Mayer K.F.X."/>
            <person name="Lu F.H."/>
            <person name="Bevan M.W."/>
            <person name="Leroy P."/>
            <person name="Li P."/>
            <person name="You F.M."/>
            <person name="Sun Q."/>
            <person name="Liu Z."/>
            <person name="Lyons E."/>
            <person name="Wicker T."/>
            <person name="Salzberg S.L."/>
            <person name="Devos K.M."/>
            <person name="Dvorak J."/>
        </authorList>
    </citation>
    <scope>NUCLEOTIDE SEQUENCE [LARGE SCALE GENOMIC DNA]</scope>
    <source>
        <strain evidence="10">cv. AL8/78</strain>
    </source>
</reference>
<evidence type="ECO:0000256" key="5">
    <source>
        <dbReference type="ARBA" id="ARBA00023125"/>
    </source>
</evidence>
<dbReference type="PANTHER" id="PTHR31429">
    <property type="entry name" value="WRKY TRANSCRIPTION FACTOR 36-RELATED"/>
    <property type="match status" value="1"/>
</dbReference>
<reference evidence="11" key="1">
    <citation type="journal article" date="2014" name="Science">
        <title>Ancient hybridizations among the ancestral genomes of bread wheat.</title>
        <authorList>
            <consortium name="International Wheat Genome Sequencing Consortium,"/>
            <person name="Marcussen T."/>
            <person name="Sandve S.R."/>
            <person name="Heier L."/>
            <person name="Spannagl M."/>
            <person name="Pfeifer M."/>
            <person name="Jakobsen K.S."/>
            <person name="Wulff B.B."/>
            <person name="Steuernagel B."/>
            <person name="Mayer K.F."/>
            <person name="Olsen O.A."/>
        </authorList>
    </citation>
    <scope>NUCLEOTIDE SEQUENCE [LARGE SCALE GENOMIC DNA]</scope>
    <source>
        <strain evidence="11">cv. AL8/78</strain>
    </source>
</reference>
<reference evidence="11" key="2">
    <citation type="journal article" date="2017" name="Nat. Plants">
        <title>The Aegilops tauschii genome reveals multiple impacts of transposons.</title>
        <authorList>
            <person name="Zhao G."/>
            <person name="Zou C."/>
            <person name="Li K."/>
            <person name="Wang K."/>
            <person name="Li T."/>
            <person name="Gao L."/>
            <person name="Zhang X."/>
            <person name="Wang H."/>
            <person name="Yang Z."/>
            <person name="Liu X."/>
            <person name="Jiang W."/>
            <person name="Mao L."/>
            <person name="Kong X."/>
            <person name="Jiao Y."/>
            <person name="Jia J."/>
        </authorList>
    </citation>
    <scope>NUCLEOTIDE SEQUENCE [LARGE SCALE GENOMIC DNA]</scope>
    <source>
        <strain evidence="11">cv. AL8/78</strain>
    </source>
</reference>
<reference evidence="10" key="4">
    <citation type="submission" date="2019-03" db="UniProtKB">
        <authorList>
            <consortium name="EnsemblPlants"/>
        </authorList>
    </citation>
    <scope>IDENTIFICATION</scope>
</reference>
<accession>A0A453T546</accession>
<keyword evidence="4" id="KW-0175">Coiled coil</keyword>
<protein>
    <recommendedName>
        <fullName evidence="9">WRKY domain-containing protein</fullName>
    </recommendedName>
</protein>
<dbReference type="GO" id="GO:0043565">
    <property type="term" value="F:sequence-specific DNA binding"/>
    <property type="evidence" value="ECO:0007669"/>
    <property type="project" value="InterPro"/>
</dbReference>
<comment type="subcellular location">
    <subcellularLocation>
        <location evidence="1">Nucleus</location>
    </subcellularLocation>
</comment>
<keyword evidence="3" id="KW-0805">Transcription regulation</keyword>
<feature type="region of interest" description="Disordered" evidence="8">
    <location>
        <begin position="150"/>
        <end position="195"/>
    </location>
</feature>
<dbReference type="InterPro" id="IPR036576">
    <property type="entry name" value="WRKY_dom_sf"/>
</dbReference>
<evidence type="ECO:0000256" key="3">
    <source>
        <dbReference type="ARBA" id="ARBA00023015"/>
    </source>
</evidence>
<keyword evidence="7" id="KW-0539">Nucleus</keyword>
<dbReference type="Gramene" id="AET7Gv21246600.1">
    <property type="protein sequence ID" value="AET7Gv21246600.1"/>
    <property type="gene ID" value="AET7Gv21246600"/>
</dbReference>
<evidence type="ECO:0000256" key="2">
    <source>
        <dbReference type="ARBA" id="ARBA00008189"/>
    </source>
</evidence>
<dbReference type="PROSITE" id="PS50811">
    <property type="entry name" value="WRKY"/>
    <property type="match status" value="1"/>
</dbReference>
<dbReference type="EnsemblPlants" id="AET7Gv21246600.1">
    <property type="protein sequence ID" value="AET7Gv21246600.1"/>
    <property type="gene ID" value="AET7Gv21246600"/>
</dbReference>
<evidence type="ECO:0000256" key="8">
    <source>
        <dbReference type="SAM" id="MobiDB-lite"/>
    </source>
</evidence>
<dbReference type="AlphaFoldDB" id="A0A453T546"/>